<dbReference type="EMBL" id="EF601880">
    <property type="protein sequence ID" value="ABR13611.1"/>
    <property type="molecule type" value="Genomic_DNA"/>
</dbReference>
<feature type="region of interest" description="Disordered" evidence="1">
    <location>
        <begin position="190"/>
        <end position="211"/>
    </location>
</feature>
<feature type="signal peptide" evidence="3">
    <location>
        <begin position="1"/>
        <end position="23"/>
    </location>
</feature>
<keyword evidence="3" id="KW-0732">Signal</keyword>
<sequence length="700" mass="68891">MSVRRVLFLGAAAGVLASSAVVAAPGWAVVAPGPDAGAVPGSGSSFLSDAALAVAVQRDLGLTPEQFAAAGELGVRAAAAAGQLRAVPGYAGTRLQDGQIVVSGTGAELQDAVAALGAGIPGLVLEAAPAGAAMPAVPKPAVPNPGSELALSTEQLFHAYVAEVGLQGLQAVVTSGGKFVIRTGGVNAPEAAPDGTGAPAAGPGSSKAADAGRKSPAEFVARFANVELDDGTPLAPEAEVPGGLGYIADTGWICSTGFSAFDPAGLPAVLTAGHCASDGAAETAELEFQFNRTGLLGKFGFSQFGGPGNSPVLRPGSVDDPLQPDDPGNVGTDIAVVESLRADLDPLPAASTWGDASQPEPDVKIIGTADPVAGMPVCRSGRTSAWSCGTVDAVGIFVVPGPGYAADPNDLRAFNGFLSYGVQSSGGDSGGPYVSGNYAVGTHAAGDTPDEQGNVVENFAVGATLADSLAVLPGYQLELFLNTPSVSSPAPGTTYEPGQVISGTVPAAPASAVAAGSKVRITIQEQDTVEVPVNADGTWSFPAPEGKGTLRFTAQTVNGFSASGAADFEFAAAAPEEPAPPVQPEPEEPPASPLPAPAPVPANPAPAPADSSAAGHDAVVVPSPAAAPPADPSGYARHRDGGGLAYTGASALPAAGAAAGAIAVGTLLTALVRRRRQHTPDSGAIRRGRQATCGDASAGW</sequence>
<dbReference type="AlphaFoldDB" id="A6N380"/>
<dbReference type="InterPro" id="IPR043504">
    <property type="entry name" value="Peptidase_S1_PA_chymotrypsin"/>
</dbReference>
<dbReference type="SUPFAM" id="SSF50494">
    <property type="entry name" value="Trypsin-like serine proteases"/>
    <property type="match status" value="1"/>
</dbReference>
<reference evidence="4" key="1">
    <citation type="submission" date="2007-05" db="EMBL/GenBank/DDBJ databases">
        <authorList>
            <person name="Navarro-LLorens J.M."/>
            <person name="Perera J."/>
            <person name="Drzyzga O."/>
        </authorList>
    </citation>
    <scope>NUCLEOTIDE SEQUENCE</scope>
    <source>
        <strain evidence="4">CECT 386</strain>
    </source>
</reference>
<evidence type="ECO:0000256" key="2">
    <source>
        <dbReference type="SAM" id="Phobius"/>
    </source>
</evidence>
<feature type="compositionally biased region" description="Pro residues" evidence="1">
    <location>
        <begin position="577"/>
        <end position="607"/>
    </location>
</feature>
<dbReference type="InterPro" id="IPR013783">
    <property type="entry name" value="Ig-like_fold"/>
</dbReference>
<evidence type="ECO:0000256" key="3">
    <source>
        <dbReference type="SAM" id="SignalP"/>
    </source>
</evidence>
<dbReference type="GO" id="GO:0005975">
    <property type="term" value="P:carbohydrate metabolic process"/>
    <property type="evidence" value="ECO:0007669"/>
    <property type="project" value="UniProtKB-ARBA"/>
</dbReference>
<feature type="region of interest" description="Disordered" evidence="1">
    <location>
        <begin position="575"/>
        <end position="616"/>
    </location>
</feature>
<feature type="transmembrane region" description="Helical" evidence="2">
    <location>
        <begin position="651"/>
        <end position="672"/>
    </location>
</feature>
<dbReference type="Gene3D" id="2.60.40.10">
    <property type="entry name" value="Immunoglobulins"/>
    <property type="match status" value="1"/>
</dbReference>
<evidence type="ECO:0000313" key="4">
    <source>
        <dbReference type="EMBL" id="ABR13611.1"/>
    </source>
</evidence>
<organism evidence="4">
    <name type="scientific">Pseudarthrobacter oxydans</name>
    <name type="common">Arthrobacter oxydans</name>
    <dbReference type="NCBI Taxonomy" id="1671"/>
    <lineage>
        <taxon>Bacteria</taxon>
        <taxon>Bacillati</taxon>
        <taxon>Actinomycetota</taxon>
        <taxon>Actinomycetes</taxon>
        <taxon>Micrococcales</taxon>
        <taxon>Micrococcaceae</taxon>
        <taxon>Pseudarthrobacter</taxon>
    </lineage>
</organism>
<name>A6N380_PSEOX</name>
<feature type="region of interest" description="Disordered" evidence="1">
    <location>
        <begin position="676"/>
        <end position="700"/>
    </location>
</feature>
<dbReference type="RefSeq" id="WP_377086949.1">
    <property type="nucleotide sequence ID" value="NZ_JBHMBQ010000011.1"/>
</dbReference>
<accession>A6N380</accession>
<reference evidence="4" key="2">
    <citation type="journal article" date="2008" name="Arch. Microbiol.">
        <title>Genetic analysis of phenylacetic acid catabolism in Arthrobacter oxydans CECT386.</title>
        <authorList>
            <person name="Navarro-Llorens J.M."/>
            <person name="Drzyzga O."/>
            <person name="Perera J."/>
        </authorList>
    </citation>
    <scope>NUCLEOTIDE SEQUENCE</scope>
    <source>
        <strain evidence="4">CECT 386</strain>
    </source>
</reference>
<proteinExistence type="predicted"/>
<protein>
    <submittedName>
        <fullName evidence="4">AO09</fullName>
    </submittedName>
</protein>
<dbReference type="InterPro" id="IPR009003">
    <property type="entry name" value="Peptidase_S1_PA"/>
</dbReference>
<feature type="compositionally biased region" description="Low complexity" evidence="1">
    <location>
        <begin position="190"/>
        <end position="209"/>
    </location>
</feature>
<keyword evidence="2" id="KW-0812">Transmembrane</keyword>
<dbReference type="CDD" id="cd21112">
    <property type="entry name" value="alphaLP-like"/>
    <property type="match status" value="1"/>
</dbReference>
<keyword evidence="2" id="KW-0472">Membrane</keyword>
<keyword evidence="2" id="KW-1133">Transmembrane helix</keyword>
<dbReference type="Gene3D" id="2.40.10.10">
    <property type="entry name" value="Trypsin-like serine proteases"/>
    <property type="match status" value="2"/>
</dbReference>
<evidence type="ECO:0000256" key="1">
    <source>
        <dbReference type="SAM" id="MobiDB-lite"/>
    </source>
</evidence>
<feature type="chain" id="PRO_5039570101" evidence="3">
    <location>
        <begin position="24"/>
        <end position="700"/>
    </location>
</feature>